<dbReference type="Pfam" id="PF13173">
    <property type="entry name" value="AAA_14"/>
    <property type="match status" value="1"/>
</dbReference>
<dbReference type="AlphaFoldDB" id="A0A395WBG3"/>
<dbReference type="RefSeq" id="WP_118324343.1">
    <property type="nucleotide sequence ID" value="NZ_QRYH01000005.1"/>
</dbReference>
<evidence type="ECO:0000259" key="2">
    <source>
        <dbReference type="Pfam" id="PF13635"/>
    </source>
</evidence>
<proteinExistence type="predicted"/>
<feature type="domain" description="DUF4143" evidence="2">
    <location>
        <begin position="200"/>
        <end position="346"/>
    </location>
</feature>
<protein>
    <submittedName>
        <fullName evidence="3">ATP-binding protein</fullName>
    </submittedName>
</protein>
<dbReference type="Pfam" id="PF13635">
    <property type="entry name" value="DUF4143"/>
    <property type="match status" value="1"/>
</dbReference>
<dbReference type="InterPro" id="IPR027417">
    <property type="entry name" value="P-loop_NTPase"/>
</dbReference>
<gene>
    <name evidence="3" type="ORF">DWW32_00845</name>
</gene>
<evidence type="ECO:0000259" key="1">
    <source>
        <dbReference type="Pfam" id="PF13173"/>
    </source>
</evidence>
<dbReference type="SUPFAM" id="SSF52540">
    <property type="entry name" value="P-loop containing nucleoside triphosphate hydrolases"/>
    <property type="match status" value="1"/>
</dbReference>
<dbReference type="GO" id="GO:0005524">
    <property type="term" value="F:ATP binding"/>
    <property type="evidence" value="ECO:0007669"/>
    <property type="project" value="UniProtKB-KW"/>
</dbReference>
<comment type="caution">
    <text evidence="3">The sequence shown here is derived from an EMBL/GenBank/DDBJ whole genome shotgun (WGS) entry which is preliminary data.</text>
</comment>
<reference evidence="3 4" key="1">
    <citation type="submission" date="2018-08" db="EMBL/GenBank/DDBJ databases">
        <title>A genome reference for cultivated species of the human gut microbiota.</title>
        <authorList>
            <person name="Zou Y."/>
            <person name="Xue W."/>
            <person name="Luo G."/>
        </authorList>
    </citation>
    <scope>NUCLEOTIDE SEQUENCE [LARGE SCALE GENOMIC DNA]</scope>
    <source>
        <strain evidence="3 4">AF15-20</strain>
    </source>
</reference>
<dbReference type="Proteomes" id="UP000265489">
    <property type="component" value="Unassembled WGS sequence"/>
</dbReference>
<dbReference type="InterPro" id="IPR025420">
    <property type="entry name" value="DUF4143"/>
</dbReference>
<keyword evidence="3" id="KW-0067">ATP-binding</keyword>
<accession>A0A395WBG3</accession>
<evidence type="ECO:0000313" key="3">
    <source>
        <dbReference type="EMBL" id="RGU94094.1"/>
    </source>
</evidence>
<dbReference type="PANTHER" id="PTHR33295:SF20">
    <property type="entry name" value="ATPASE"/>
    <property type="match status" value="1"/>
</dbReference>
<feature type="domain" description="AAA" evidence="1">
    <location>
        <begin position="21"/>
        <end position="150"/>
    </location>
</feature>
<name>A0A395WBG3_9FIRM</name>
<dbReference type="GeneID" id="66579205"/>
<keyword evidence="3" id="KW-0547">Nucleotide-binding</keyword>
<sequence>MIINRHDYIEAITPFIGQPLVKILSGVRRCGKSTIFEMLKEKLLASGIEKKCIICKRYTDMDIAQNITAKQMYDELVCESKDNEYSYLILDEIQEISGWEKVVNSLLEKGNFDIYVTGSNSKLMSSEISTYLTGRYVQIPVYTLSFREYLQFKSKSQLSRRELLNEYIRFGGFPVVALNEYESNTAYQIVKGIYYTVVSRDIVSRHRIHKQELFDRVVKYVVENTGKTFSANSISKFLKSENRQLSNESIYNYLRWLEQAFIIYPCRRYDLQGKNILKTQEKYYLADISLKYALFGYNRNMLDAVMENIVYLELKRRGYDVYVGKLGTKEIDFVAILRDEKIYVQVCVQLPENSDRETSNLKDIQDNYPKYVVTLNDLDVGNDEGIKIVHLQDFLLQDRWI</sequence>
<dbReference type="InterPro" id="IPR041682">
    <property type="entry name" value="AAA_14"/>
</dbReference>
<evidence type="ECO:0000313" key="4">
    <source>
        <dbReference type="Proteomes" id="UP000265489"/>
    </source>
</evidence>
<dbReference type="EMBL" id="QRYQ01000001">
    <property type="protein sequence ID" value="RGU94094.1"/>
    <property type="molecule type" value="Genomic_DNA"/>
</dbReference>
<organism evidence="3 4">
    <name type="scientific">Holdemanella biformis</name>
    <dbReference type="NCBI Taxonomy" id="1735"/>
    <lineage>
        <taxon>Bacteria</taxon>
        <taxon>Bacillati</taxon>
        <taxon>Bacillota</taxon>
        <taxon>Erysipelotrichia</taxon>
        <taxon>Erysipelotrichales</taxon>
        <taxon>Erysipelotrichaceae</taxon>
        <taxon>Holdemanella</taxon>
    </lineage>
</organism>
<dbReference type="PANTHER" id="PTHR33295">
    <property type="entry name" value="ATPASE"/>
    <property type="match status" value="1"/>
</dbReference>